<keyword evidence="4" id="KW-1185">Reference proteome</keyword>
<keyword evidence="1" id="KW-0472">Membrane</keyword>
<dbReference type="SMART" id="SM00966">
    <property type="entry name" value="SpoVT_AbrB"/>
    <property type="match status" value="1"/>
</dbReference>
<feature type="transmembrane region" description="Helical" evidence="1">
    <location>
        <begin position="231"/>
        <end position="253"/>
    </location>
</feature>
<keyword evidence="1" id="KW-1133">Transmembrane helix</keyword>
<dbReference type="Proteomes" id="UP000051813">
    <property type="component" value="Unassembled WGS sequence"/>
</dbReference>
<evidence type="ECO:0000313" key="4">
    <source>
        <dbReference type="Proteomes" id="UP000051813"/>
    </source>
</evidence>
<feature type="transmembrane region" description="Helical" evidence="1">
    <location>
        <begin position="52"/>
        <end position="75"/>
    </location>
</feature>
<feature type="transmembrane region" description="Helical" evidence="1">
    <location>
        <begin position="298"/>
        <end position="317"/>
    </location>
</feature>
<keyword evidence="1" id="KW-0812">Transmembrane</keyword>
<feature type="transmembrane region" description="Helical" evidence="1">
    <location>
        <begin position="190"/>
        <end position="211"/>
    </location>
</feature>
<protein>
    <recommendedName>
        <fullName evidence="2">SpoVT-AbrB domain-containing protein</fullName>
    </recommendedName>
</protein>
<feature type="transmembrane region" description="Helical" evidence="1">
    <location>
        <begin position="129"/>
        <end position="149"/>
    </location>
</feature>
<dbReference type="STRING" id="1423738.FC84_GL001238"/>
<feature type="transmembrane region" description="Helical" evidence="1">
    <location>
        <begin position="265"/>
        <end position="286"/>
    </location>
</feature>
<dbReference type="InterPro" id="IPR037914">
    <property type="entry name" value="SpoVT-AbrB_sf"/>
</dbReference>
<evidence type="ECO:0000256" key="1">
    <source>
        <dbReference type="SAM" id="Phobius"/>
    </source>
</evidence>
<feature type="transmembrane region" description="Helical" evidence="1">
    <location>
        <begin position="87"/>
        <end position="108"/>
    </location>
</feature>
<feature type="domain" description="SpoVT-AbrB" evidence="2">
    <location>
        <begin position="1"/>
        <end position="46"/>
    </location>
</feature>
<accession>A0A0R2BFQ1</accession>
<dbReference type="AlphaFoldDB" id="A0A0R2BFQ1"/>
<evidence type="ECO:0000313" key="3">
    <source>
        <dbReference type="EMBL" id="KRM78216.1"/>
    </source>
</evidence>
<comment type="caution">
    <text evidence="3">The sequence shown here is derived from an EMBL/GenBank/DDBJ whole genome shotgun (WGS) entry which is preliminary data.</text>
</comment>
<feature type="transmembrane region" description="Helical" evidence="1">
    <location>
        <begin position="161"/>
        <end position="183"/>
    </location>
</feature>
<dbReference type="Pfam" id="PF04014">
    <property type="entry name" value="MazE_antitoxin"/>
    <property type="match status" value="1"/>
</dbReference>
<sequence length="396" mass="44477">MAVKNKYQIELPPEVIESMSLEPGQEVRIAVKDEVATITPVSKTREFVYRQVQLWSIVLAVLTAIVFFMVGQVNHAKQIPISGDNSIAAWLIIANAVVGTVVFTAFFIKSRRSKIGAPLERIYWRNFPVIVVAVWLILGLALIGISWLMGQVFTGVSFDLMTSSFIFLIFCYMTNYLMALAAINLNSQMLTTLFTLTIVGGMFISMATNGANHWWQYNLSFLGTSVAKNSWQFNFTLIFSALIMVALIDYLFVSLRQVYPKNWRLMTLRVLLTLAAVNLGAVGVFPNNANFHVLHDQIAGFMVYSILILIIGIKWLLPNVSKEFLVASYIIGAFLFACEIAFQVVGYLSLTAFEIIAFVAAFGWVILLFQKIRELIDGREVVVEIPLKIQVIDEQK</sequence>
<dbReference type="InterPro" id="IPR007159">
    <property type="entry name" value="SpoVT-AbrB_dom"/>
</dbReference>
<name>A0A0R2BFQ1_9LACO</name>
<evidence type="ECO:0000259" key="2">
    <source>
        <dbReference type="SMART" id="SM00966"/>
    </source>
</evidence>
<feature type="transmembrane region" description="Helical" evidence="1">
    <location>
        <begin position="348"/>
        <end position="369"/>
    </location>
</feature>
<organism evidence="3 4">
    <name type="scientific">Lapidilactobacillus dextrinicus DSM 20335</name>
    <dbReference type="NCBI Taxonomy" id="1423738"/>
    <lineage>
        <taxon>Bacteria</taxon>
        <taxon>Bacillati</taxon>
        <taxon>Bacillota</taxon>
        <taxon>Bacilli</taxon>
        <taxon>Lactobacillales</taxon>
        <taxon>Lactobacillaceae</taxon>
        <taxon>Lapidilactobacillus</taxon>
    </lineage>
</organism>
<dbReference type="RefSeq" id="WP_225733060.1">
    <property type="nucleotide sequence ID" value="NZ_AYYK01000025.1"/>
</dbReference>
<proteinExistence type="predicted"/>
<dbReference type="PATRIC" id="fig|1423738.3.peg.1254"/>
<dbReference type="GO" id="GO:0003677">
    <property type="term" value="F:DNA binding"/>
    <property type="evidence" value="ECO:0007669"/>
    <property type="project" value="InterPro"/>
</dbReference>
<feature type="transmembrane region" description="Helical" evidence="1">
    <location>
        <begin position="324"/>
        <end position="342"/>
    </location>
</feature>
<reference evidence="3 4" key="1">
    <citation type="journal article" date="2015" name="Genome Announc.">
        <title>Expanding the biotechnology potential of lactobacilli through comparative genomics of 213 strains and associated genera.</title>
        <authorList>
            <person name="Sun Z."/>
            <person name="Harris H.M."/>
            <person name="McCann A."/>
            <person name="Guo C."/>
            <person name="Argimon S."/>
            <person name="Zhang W."/>
            <person name="Yang X."/>
            <person name="Jeffery I.B."/>
            <person name="Cooney J.C."/>
            <person name="Kagawa T.F."/>
            <person name="Liu W."/>
            <person name="Song Y."/>
            <person name="Salvetti E."/>
            <person name="Wrobel A."/>
            <person name="Rasinkangas P."/>
            <person name="Parkhill J."/>
            <person name="Rea M.C."/>
            <person name="O'Sullivan O."/>
            <person name="Ritari J."/>
            <person name="Douillard F.P."/>
            <person name="Paul Ross R."/>
            <person name="Yang R."/>
            <person name="Briner A.E."/>
            <person name="Felis G.E."/>
            <person name="de Vos W.M."/>
            <person name="Barrangou R."/>
            <person name="Klaenhammer T.R."/>
            <person name="Caufield P.W."/>
            <person name="Cui Y."/>
            <person name="Zhang H."/>
            <person name="O'Toole P.W."/>
        </authorList>
    </citation>
    <scope>NUCLEOTIDE SEQUENCE [LARGE SCALE GENOMIC DNA]</scope>
    <source>
        <strain evidence="3 4">DSM 20335</strain>
    </source>
</reference>
<gene>
    <name evidence="3" type="ORF">FC84_GL001238</name>
</gene>
<dbReference type="EMBL" id="AYYK01000025">
    <property type="protein sequence ID" value="KRM78216.1"/>
    <property type="molecule type" value="Genomic_DNA"/>
</dbReference>
<dbReference type="SUPFAM" id="SSF89447">
    <property type="entry name" value="AbrB/MazE/MraZ-like"/>
    <property type="match status" value="1"/>
</dbReference>